<dbReference type="Pfam" id="PF00117">
    <property type="entry name" value="GATase"/>
    <property type="match status" value="1"/>
</dbReference>
<dbReference type="CDD" id="cd01743">
    <property type="entry name" value="GATase1_Anthranilate_Synthase"/>
    <property type="match status" value="1"/>
</dbReference>
<evidence type="ECO:0000259" key="2">
    <source>
        <dbReference type="Pfam" id="PF00117"/>
    </source>
</evidence>
<dbReference type="PRINTS" id="PR00097">
    <property type="entry name" value="ANTSNTHASEII"/>
</dbReference>
<name>A0A6S6UNN7_9BACT</name>
<dbReference type="PRINTS" id="PR00099">
    <property type="entry name" value="CPSGATASE"/>
</dbReference>
<evidence type="ECO:0000256" key="1">
    <source>
        <dbReference type="ARBA" id="ARBA00022962"/>
    </source>
</evidence>
<protein>
    <submittedName>
        <fullName evidence="3">Anthranilate/aminodeoxychorismate synthase component II</fullName>
    </submittedName>
</protein>
<sequence>MKDKPHLLLLDNYDSFTYNLYDYLSQLGANCTVIRNDKTSIVELEKCHFDGIVLSPGPKRPKDAGILMDLVHHFYTKIPILGICLGMQAIGEYFGAKLVHASTPIHGKTSLVDHTQKDLFYGIAQPTQVMRYHSLLLNNLPNCLEATAWTATRDLMAIQHKTYPIWGLQFHPESILTLEGLAILKNWLEIGIKKT</sequence>
<dbReference type="InterPro" id="IPR029062">
    <property type="entry name" value="Class_I_gatase-like"/>
</dbReference>
<dbReference type="SUPFAM" id="SSF52317">
    <property type="entry name" value="Class I glutamine amidotransferase-like"/>
    <property type="match status" value="1"/>
</dbReference>
<dbReference type="FunFam" id="3.40.50.880:FF:000003">
    <property type="entry name" value="Anthranilate synthase component II"/>
    <property type="match status" value="1"/>
</dbReference>
<evidence type="ECO:0000313" key="3">
    <source>
        <dbReference type="EMBL" id="CAA6830353.1"/>
    </source>
</evidence>
<dbReference type="Gene3D" id="3.40.50.880">
    <property type="match status" value="1"/>
</dbReference>
<dbReference type="InterPro" id="IPR006221">
    <property type="entry name" value="TrpG/PapA_dom"/>
</dbReference>
<accession>A0A6S6UNN7</accession>
<dbReference type="InterPro" id="IPR017926">
    <property type="entry name" value="GATASE"/>
</dbReference>
<dbReference type="PANTHER" id="PTHR43418:SF4">
    <property type="entry name" value="MULTIFUNCTIONAL TRYPTOPHAN BIOSYNTHESIS PROTEIN"/>
    <property type="match status" value="1"/>
</dbReference>
<dbReference type="NCBIfam" id="TIGR00566">
    <property type="entry name" value="trpG_papA"/>
    <property type="match status" value="1"/>
</dbReference>
<gene>
    <name evidence="3" type="ORF">HELGO_WM27270</name>
</gene>
<organism evidence="3">
    <name type="scientific">uncultured Aureispira sp</name>
    <dbReference type="NCBI Taxonomy" id="1331704"/>
    <lineage>
        <taxon>Bacteria</taxon>
        <taxon>Pseudomonadati</taxon>
        <taxon>Bacteroidota</taxon>
        <taxon>Saprospiria</taxon>
        <taxon>Saprospirales</taxon>
        <taxon>Saprospiraceae</taxon>
        <taxon>Aureispira</taxon>
        <taxon>environmental samples</taxon>
    </lineage>
</organism>
<reference evidence="3" key="1">
    <citation type="submission" date="2020-01" db="EMBL/GenBank/DDBJ databases">
        <authorList>
            <person name="Meier V. D."/>
            <person name="Meier V D."/>
        </authorList>
    </citation>
    <scope>NUCLEOTIDE SEQUENCE</scope>
    <source>
        <strain evidence="3">HLG_WM_MAG_10</strain>
    </source>
</reference>
<dbReference type="PANTHER" id="PTHR43418">
    <property type="entry name" value="MULTIFUNCTIONAL TRYPTOPHAN BIOSYNTHESIS PROTEIN-RELATED"/>
    <property type="match status" value="1"/>
</dbReference>
<dbReference type="GO" id="GO:0005829">
    <property type="term" value="C:cytosol"/>
    <property type="evidence" value="ECO:0007669"/>
    <property type="project" value="TreeGrafter"/>
</dbReference>
<dbReference type="GO" id="GO:0004049">
    <property type="term" value="F:anthranilate synthase activity"/>
    <property type="evidence" value="ECO:0007669"/>
    <property type="project" value="TreeGrafter"/>
</dbReference>
<proteinExistence type="predicted"/>
<dbReference type="AlphaFoldDB" id="A0A6S6UNN7"/>
<dbReference type="PROSITE" id="PS51273">
    <property type="entry name" value="GATASE_TYPE_1"/>
    <property type="match status" value="1"/>
</dbReference>
<dbReference type="GO" id="GO:0000162">
    <property type="term" value="P:L-tryptophan biosynthetic process"/>
    <property type="evidence" value="ECO:0007669"/>
    <property type="project" value="TreeGrafter"/>
</dbReference>
<dbReference type="EMBL" id="CACVAQ010000549">
    <property type="protein sequence ID" value="CAA6830353.1"/>
    <property type="molecule type" value="Genomic_DNA"/>
</dbReference>
<keyword evidence="1" id="KW-0315">Glutamine amidotransferase</keyword>
<dbReference type="PRINTS" id="PR00096">
    <property type="entry name" value="GATASE"/>
</dbReference>
<dbReference type="InterPro" id="IPR050472">
    <property type="entry name" value="Anth_synth/Amidotransfase"/>
</dbReference>
<feature type="domain" description="Glutamine amidotransferase" evidence="2">
    <location>
        <begin position="8"/>
        <end position="188"/>
    </location>
</feature>